<evidence type="ECO:0000313" key="2">
    <source>
        <dbReference type="Proteomes" id="UP000005536"/>
    </source>
</evidence>
<gene>
    <name evidence="1" type="ORF">NEIELOOT_01103</name>
</gene>
<dbReference type="Proteomes" id="UP000005536">
    <property type="component" value="Unassembled WGS sequence"/>
</dbReference>
<organism evidence="1 2">
    <name type="scientific">Neisseria elongata subsp. glycolytica ATCC 29315</name>
    <dbReference type="NCBI Taxonomy" id="546263"/>
    <lineage>
        <taxon>Bacteria</taxon>
        <taxon>Pseudomonadati</taxon>
        <taxon>Pseudomonadota</taxon>
        <taxon>Betaproteobacteria</taxon>
        <taxon>Neisseriales</taxon>
        <taxon>Neisseriaceae</taxon>
        <taxon>Neisseria</taxon>
    </lineage>
</organism>
<name>D4DPW6_NEIEG</name>
<accession>D4DPW6</accession>
<protein>
    <submittedName>
        <fullName evidence="1">Uncharacterized protein</fullName>
    </submittedName>
</protein>
<dbReference type="AlphaFoldDB" id="D4DPW6"/>
<reference evidence="1 2" key="1">
    <citation type="submission" date="2010-02" db="EMBL/GenBank/DDBJ databases">
        <authorList>
            <person name="Weinstock G."/>
            <person name="Sodergren E."/>
            <person name="Clifton S."/>
            <person name="Fulton L."/>
            <person name="Fulton B."/>
            <person name="Courtney L."/>
            <person name="Fronick C."/>
            <person name="Harrison M."/>
            <person name="Strong C."/>
            <person name="Farmer C."/>
            <person name="Delahaunty K."/>
            <person name="Markovic C."/>
            <person name="Hall O."/>
            <person name="Minx P."/>
            <person name="Tomlinson C."/>
            <person name="Mitreva M."/>
            <person name="Nelson J."/>
            <person name="Hou S."/>
            <person name="Wollam A."/>
            <person name="Pepin K.H."/>
            <person name="Johnson M."/>
            <person name="Bhonagiri V."/>
            <person name="Zhang X."/>
            <person name="Suruliraj S."/>
            <person name="Warren W."/>
            <person name="Chinwalla A."/>
            <person name="Mardis E.R."/>
            <person name="Wilson R.K."/>
        </authorList>
    </citation>
    <scope>NUCLEOTIDE SEQUENCE [LARGE SCALE GENOMIC DNA]</scope>
    <source>
        <strain evidence="1 2">ATCC 29315</strain>
    </source>
</reference>
<evidence type="ECO:0000313" key="1">
    <source>
        <dbReference type="EMBL" id="EFE50070.1"/>
    </source>
</evidence>
<sequence>MPPVCRLVSVYCLFHGIVFTNQLFRRPLPIVRPSEKTRRAQ</sequence>
<dbReference type="EMBL" id="ADBF01000029">
    <property type="protein sequence ID" value="EFE50070.1"/>
    <property type="molecule type" value="Genomic_DNA"/>
</dbReference>
<proteinExistence type="predicted"/>
<comment type="caution">
    <text evidence="1">The sequence shown here is derived from an EMBL/GenBank/DDBJ whole genome shotgun (WGS) entry which is preliminary data.</text>
</comment>